<dbReference type="PROSITE" id="PS51379">
    <property type="entry name" value="4FE4S_FER_2"/>
    <property type="match status" value="1"/>
</dbReference>
<evidence type="ECO:0000259" key="4">
    <source>
        <dbReference type="PROSITE" id="PS51379"/>
    </source>
</evidence>
<keyword evidence="3" id="KW-0411">Iron-sulfur</keyword>
<dbReference type="Proteomes" id="UP000811545">
    <property type="component" value="Unassembled WGS sequence"/>
</dbReference>
<protein>
    <submittedName>
        <fullName evidence="5">Epoxyqueuosine reductase</fullName>
        <ecNumber evidence="5">1.17.99.6</ecNumber>
    </submittedName>
</protein>
<dbReference type="InterPro" id="IPR017896">
    <property type="entry name" value="4Fe4S_Fe-S-bd"/>
</dbReference>
<organism evidence="5 6">
    <name type="scientific">Psychracetigena formicireducens</name>
    <dbReference type="NCBI Taxonomy" id="2986056"/>
    <lineage>
        <taxon>Bacteria</taxon>
        <taxon>Bacillati</taxon>
        <taxon>Candidatus Lithacetigenota</taxon>
        <taxon>Candidatus Psychracetigena</taxon>
    </lineage>
</organism>
<gene>
    <name evidence="5" type="primary">queG</name>
    <name evidence="5" type="ORF">DDT42_01351</name>
</gene>
<keyword evidence="2" id="KW-0408">Iron</keyword>
<evidence type="ECO:0000256" key="1">
    <source>
        <dbReference type="ARBA" id="ARBA00022723"/>
    </source>
</evidence>
<sequence>MDFTKQIKRLTVEKGANLAGIADLKPFRGKLPIIPENLLNSFKYGVSFAIKLNYEIIEHIKDKPTPEYATHYLQINNFLNIISGEIAGWIKSQGYKAVNILASEVKDETRLLGSISHKAVARMAGIGWQGKSLLVVNPEFGPRLRLATILTDMPLTPDTPLLNQCGKCKACVVFCPAKAIKNVSTESNYDSPEIAVDLNKCGEKLYEFAKLPDVGVRICGVCVKVCPYGNKK</sequence>
<dbReference type="EC" id="1.17.99.6" evidence="5"/>
<dbReference type="PROSITE" id="PS00198">
    <property type="entry name" value="4FE4S_FER_1"/>
    <property type="match status" value="1"/>
</dbReference>
<name>A0A9E2BJB3_PSYF1</name>
<comment type="caution">
    <text evidence="5">The sequence shown here is derived from an EMBL/GenBank/DDBJ whole genome shotgun (WGS) entry which is preliminary data.</text>
</comment>
<proteinExistence type="predicted"/>
<dbReference type="Gene3D" id="3.30.70.20">
    <property type="match status" value="1"/>
</dbReference>
<evidence type="ECO:0000256" key="3">
    <source>
        <dbReference type="ARBA" id="ARBA00023014"/>
    </source>
</evidence>
<accession>A0A9E2BJB3</accession>
<keyword evidence="5" id="KW-0560">Oxidoreductase</keyword>
<dbReference type="Pfam" id="PF13484">
    <property type="entry name" value="Fer4_16"/>
    <property type="match status" value="1"/>
</dbReference>
<dbReference type="GO" id="GO:0046872">
    <property type="term" value="F:metal ion binding"/>
    <property type="evidence" value="ECO:0007669"/>
    <property type="project" value="UniProtKB-KW"/>
</dbReference>
<evidence type="ECO:0000313" key="5">
    <source>
        <dbReference type="EMBL" id="MBT9145480.1"/>
    </source>
</evidence>
<dbReference type="AlphaFoldDB" id="A0A9E2BJB3"/>
<feature type="domain" description="4Fe-4S ferredoxin-type" evidence="4">
    <location>
        <begin position="153"/>
        <end position="186"/>
    </location>
</feature>
<dbReference type="GO" id="GO:0052693">
    <property type="term" value="F:epoxyqueuosine reductase activity"/>
    <property type="evidence" value="ECO:0007669"/>
    <property type="project" value="UniProtKB-EC"/>
</dbReference>
<keyword evidence="1" id="KW-0479">Metal-binding</keyword>
<evidence type="ECO:0000256" key="2">
    <source>
        <dbReference type="ARBA" id="ARBA00023004"/>
    </source>
</evidence>
<evidence type="ECO:0000313" key="6">
    <source>
        <dbReference type="Proteomes" id="UP000811545"/>
    </source>
</evidence>
<dbReference type="PANTHER" id="PTHR42827:SF1">
    <property type="entry name" value="IRON-SULFUR CLUSTER-BINDING PROTEIN"/>
    <property type="match status" value="1"/>
</dbReference>
<dbReference type="GO" id="GO:0051536">
    <property type="term" value="F:iron-sulfur cluster binding"/>
    <property type="evidence" value="ECO:0007669"/>
    <property type="project" value="UniProtKB-KW"/>
</dbReference>
<dbReference type="PANTHER" id="PTHR42827">
    <property type="entry name" value="IRON-SULFUR CLUSTER-BINDING PROTEIN-RELATED"/>
    <property type="match status" value="1"/>
</dbReference>
<dbReference type="EMBL" id="QLTW01000099">
    <property type="protein sequence ID" value="MBT9145480.1"/>
    <property type="molecule type" value="Genomic_DNA"/>
</dbReference>
<reference evidence="5 6" key="1">
    <citation type="journal article" date="2021" name="bioRxiv">
        <title>Unique metabolic strategies in Hadean analogues reveal hints for primordial physiology.</title>
        <authorList>
            <person name="Nobu M.K."/>
            <person name="Nakai R."/>
            <person name="Tamazawa S."/>
            <person name="Mori H."/>
            <person name="Toyoda A."/>
            <person name="Ijiri A."/>
            <person name="Suzuki S."/>
            <person name="Kurokawa K."/>
            <person name="Kamagata Y."/>
            <person name="Tamaki H."/>
        </authorList>
    </citation>
    <scope>NUCLEOTIDE SEQUENCE [LARGE SCALE GENOMIC DNA]</scope>
    <source>
        <strain evidence="5">BS525</strain>
    </source>
</reference>
<dbReference type="SUPFAM" id="SSF54862">
    <property type="entry name" value="4Fe-4S ferredoxins"/>
    <property type="match status" value="1"/>
</dbReference>
<dbReference type="InterPro" id="IPR017900">
    <property type="entry name" value="4Fe4S_Fe_S_CS"/>
</dbReference>